<dbReference type="InterPro" id="IPR013780">
    <property type="entry name" value="Glyco_hydro_b"/>
</dbReference>
<sequence length="544" mass="60656">MSRSDGSSGPTPWWHEGILYQVYVPSFQDGNGDGFGDLAGIIARLDHLAELGVAAIWLTPIHESPLLDLGYDVADYRSVGRVFGDLGRFDELVARAHARGLRVLMDLVPQHTSAEHPWFQDALGGRDSVHRDWYLWHDPTPQGGPPNNWASAFGGSAWTFDAPTGQYYYHAHLPEQPSLNWRNPHVRRAMFDVMRFWFDRGVDGFRVDAVWRLIKDEKLRDNPPGDEGDSFEIGGALAHMAVRQVQKYTADQPELPGLLAEMRTVADEYEDRVLLGELHLTLERVAELGGRRGLDIAMNFSLIDVPWRGRSLGELVRRYEDALPPGAWPNWVLSNHDRSRVATRVGEDLVRGALTLLLTLRGTPTLYYGDELGLPDAPVAASRVRDCAALRTGDLTLGRDPERMPMPWTRDRNAGFTGPDVEPWLPVPEWATRVSVAAQEVDPHSTLRMVRSLVRYRQASDALLHGSVTVLSDDDELLVLLRESPREAVVIAISLTDRSRRLALPAGSWTTEWVTGPGPVGHVLTGALVLPAFEAMILRRTVAR</sequence>
<dbReference type="EMBL" id="MLJW01001247">
    <property type="protein sequence ID" value="OIQ79250.1"/>
    <property type="molecule type" value="Genomic_DNA"/>
</dbReference>
<dbReference type="EC" id="3.2.1.10" evidence="4"/>
<evidence type="ECO:0000259" key="3">
    <source>
        <dbReference type="SMART" id="SM00642"/>
    </source>
</evidence>
<dbReference type="GO" id="GO:0004556">
    <property type="term" value="F:alpha-amylase activity"/>
    <property type="evidence" value="ECO:0007669"/>
    <property type="project" value="TreeGrafter"/>
</dbReference>
<dbReference type="Gene3D" id="2.60.40.1180">
    <property type="entry name" value="Golgi alpha-mannosidase II"/>
    <property type="match status" value="1"/>
</dbReference>
<dbReference type="GO" id="GO:0009313">
    <property type="term" value="P:oligosaccharide catabolic process"/>
    <property type="evidence" value="ECO:0007669"/>
    <property type="project" value="TreeGrafter"/>
</dbReference>
<organism evidence="4">
    <name type="scientific">mine drainage metagenome</name>
    <dbReference type="NCBI Taxonomy" id="410659"/>
    <lineage>
        <taxon>unclassified sequences</taxon>
        <taxon>metagenomes</taxon>
        <taxon>ecological metagenomes</taxon>
    </lineage>
</organism>
<evidence type="ECO:0000313" key="4">
    <source>
        <dbReference type="EMBL" id="OIQ79250.1"/>
    </source>
</evidence>
<dbReference type="InterPro" id="IPR045857">
    <property type="entry name" value="O16G_dom_2"/>
</dbReference>
<dbReference type="PANTHER" id="PTHR10357">
    <property type="entry name" value="ALPHA-AMYLASE FAMILY MEMBER"/>
    <property type="match status" value="1"/>
</dbReference>
<dbReference type="GO" id="GO:0004574">
    <property type="term" value="F:oligo-1,6-glucosidase activity"/>
    <property type="evidence" value="ECO:0007669"/>
    <property type="project" value="UniProtKB-EC"/>
</dbReference>
<dbReference type="PANTHER" id="PTHR10357:SF179">
    <property type="entry name" value="NEUTRAL AND BASIC AMINO ACID TRANSPORT PROTEIN RBAT"/>
    <property type="match status" value="1"/>
</dbReference>
<dbReference type="Pfam" id="PF00128">
    <property type="entry name" value="Alpha-amylase"/>
    <property type="match status" value="1"/>
</dbReference>
<dbReference type="Gene3D" id="3.20.20.80">
    <property type="entry name" value="Glycosidases"/>
    <property type="match status" value="1"/>
</dbReference>
<reference evidence="4" key="1">
    <citation type="submission" date="2016-10" db="EMBL/GenBank/DDBJ databases">
        <title>Sequence of Gallionella enrichment culture.</title>
        <authorList>
            <person name="Poehlein A."/>
            <person name="Muehling M."/>
            <person name="Daniel R."/>
        </authorList>
    </citation>
    <scope>NUCLEOTIDE SEQUENCE</scope>
</reference>
<proteinExistence type="predicted"/>
<evidence type="ECO:0000256" key="2">
    <source>
        <dbReference type="ARBA" id="ARBA00023295"/>
    </source>
</evidence>
<dbReference type="SUPFAM" id="SSF51011">
    <property type="entry name" value="Glycosyl hydrolase domain"/>
    <property type="match status" value="1"/>
</dbReference>
<protein>
    <submittedName>
        <fullName evidence="4">Oligo-1,6-glucosidase 1</fullName>
        <ecNumber evidence="4">3.2.1.10</ecNumber>
    </submittedName>
</protein>
<dbReference type="FunFam" id="3.90.400.10:FF:000002">
    <property type="entry name" value="Sucrose isomerase"/>
    <property type="match status" value="1"/>
</dbReference>
<dbReference type="InterPro" id="IPR006047">
    <property type="entry name" value="GH13_cat_dom"/>
</dbReference>
<feature type="domain" description="Glycosyl hydrolase family 13 catalytic" evidence="3">
    <location>
        <begin position="21"/>
        <end position="403"/>
    </location>
</feature>
<dbReference type="InterPro" id="IPR017853">
    <property type="entry name" value="GH"/>
</dbReference>
<evidence type="ECO:0000256" key="1">
    <source>
        <dbReference type="ARBA" id="ARBA00022801"/>
    </source>
</evidence>
<dbReference type="SUPFAM" id="SSF51445">
    <property type="entry name" value="(Trans)glycosidases"/>
    <property type="match status" value="1"/>
</dbReference>
<accession>A0A1J5Q7U0</accession>
<keyword evidence="2 4" id="KW-0326">Glycosidase</keyword>
<keyword evidence="1 4" id="KW-0378">Hydrolase</keyword>
<comment type="caution">
    <text evidence="4">The sequence shown here is derived from an EMBL/GenBank/DDBJ whole genome shotgun (WGS) entry which is preliminary data.</text>
</comment>
<dbReference type="Gene3D" id="3.90.400.10">
    <property type="entry name" value="Oligo-1,6-glucosidase, Domain 2"/>
    <property type="match status" value="1"/>
</dbReference>
<gene>
    <name evidence="4" type="primary">malL_7</name>
    <name evidence="4" type="ORF">GALL_390110</name>
</gene>
<dbReference type="AlphaFoldDB" id="A0A1J5Q7U0"/>
<dbReference type="SMART" id="SM00642">
    <property type="entry name" value="Aamy"/>
    <property type="match status" value="1"/>
</dbReference>
<name>A0A1J5Q7U0_9ZZZZ</name>